<dbReference type="AlphaFoldDB" id="A0A4Z2EMT6"/>
<dbReference type="EMBL" id="SRLO01005210">
    <property type="protein sequence ID" value="TNN29784.1"/>
    <property type="molecule type" value="Genomic_DNA"/>
</dbReference>
<protein>
    <submittedName>
        <fullName evidence="1">Hepatic leukemia factor</fullName>
    </submittedName>
</protein>
<dbReference type="Proteomes" id="UP000314294">
    <property type="component" value="Unassembled WGS sequence"/>
</dbReference>
<dbReference type="OrthoDB" id="6022300at2759"/>
<evidence type="ECO:0000313" key="1">
    <source>
        <dbReference type="EMBL" id="TNN29784.1"/>
    </source>
</evidence>
<name>A0A4Z2EMT6_9TELE</name>
<organism evidence="1 2">
    <name type="scientific">Liparis tanakae</name>
    <name type="common">Tanaka's snailfish</name>
    <dbReference type="NCBI Taxonomy" id="230148"/>
    <lineage>
        <taxon>Eukaryota</taxon>
        <taxon>Metazoa</taxon>
        <taxon>Chordata</taxon>
        <taxon>Craniata</taxon>
        <taxon>Vertebrata</taxon>
        <taxon>Euteleostomi</taxon>
        <taxon>Actinopterygii</taxon>
        <taxon>Neopterygii</taxon>
        <taxon>Teleostei</taxon>
        <taxon>Neoteleostei</taxon>
        <taxon>Acanthomorphata</taxon>
        <taxon>Eupercaria</taxon>
        <taxon>Perciformes</taxon>
        <taxon>Cottioidei</taxon>
        <taxon>Cottales</taxon>
        <taxon>Liparidae</taxon>
        <taxon>Liparis</taxon>
    </lineage>
</organism>
<keyword evidence="2" id="KW-1185">Reference proteome</keyword>
<accession>A0A4Z2EMT6</accession>
<comment type="caution">
    <text evidence="1">The sequence shown here is derived from an EMBL/GenBank/DDBJ whole genome shotgun (WGS) entry which is preliminary data.</text>
</comment>
<sequence>MEKMARALAMNPSFAPPPHGVLKSLLENPLKLPFHHDDGTCSFSQHAKKLS</sequence>
<evidence type="ECO:0000313" key="2">
    <source>
        <dbReference type="Proteomes" id="UP000314294"/>
    </source>
</evidence>
<reference evidence="1 2" key="1">
    <citation type="submission" date="2019-03" db="EMBL/GenBank/DDBJ databases">
        <title>First draft genome of Liparis tanakae, snailfish: a comprehensive survey of snailfish specific genes.</title>
        <authorList>
            <person name="Kim W."/>
            <person name="Song I."/>
            <person name="Jeong J.-H."/>
            <person name="Kim D."/>
            <person name="Kim S."/>
            <person name="Ryu S."/>
            <person name="Song J.Y."/>
            <person name="Lee S.K."/>
        </authorList>
    </citation>
    <scope>NUCLEOTIDE SEQUENCE [LARGE SCALE GENOMIC DNA]</scope>
    <source>
        <tissue evidence="1">Muscle</tissue>
    </source>
</reference>
<gene>
    <name evidence="1" type="primary">HLF_1</name>
    <name evidence="1" type="ORF">EYF80_060066</name>
</gene>
<proteinExistence type="predicted"/>